<feature type="region of interest" description="Disordered" evidence="1">
    <location>
        <begin position="52"/>
        <end position="80"/>
    </location>
</feature>
<proteinExistence type="predicted"/>
<comment type="caution">
    <text evidence="2">The sequence shown here is derived from an EMBL/GenBank/DDBJ whole genome shotgun (WGS) entry which is preliminary data.</text>
</comment>
<feature type="compositionally biased region" description="Polar residues" evidence="1">
    <location>
        <begin position="53"/>
        <end position="69"/>
    </location>
</feature>
<evidence type="ECO:0000313" key="3">
    <source>
        <dbReference type="Proteomes" id="UP000299102"/>
    </source>
</evidence>
<reference evidence="2 3" key="1">
    <citation type="journal article" date="2019" name="Commun. Biol.">
        <title>The bagworm genome reveals a unique fibroin gene that provides high tensile strength.</title>
        <authorList>
            <person name="Kono N."/>
            <person name="Nakamura H."/>
            <person name="Ohtoshi R."/>
            <person name="Tomita M."/>
            <person name="Numata K."/>
            <person name="Arakawa K."/>
        </authorList>
    </citation>
    <scope>NUCLEOTIDE SEQUENCE [LARGE SCALE GENOMIC DNA]</scope>
</reference>
<gene>
    <name evidence="2" type="ORF">EVAR_291_1</name>
</gene>
<dbReference type="EMBL" id="BGZK01000001">
    <property type="protein sequence ID" value="GBO98834.1"/>
    <property type="molecule type" value="Genomic_DNA"/>
</dbReference>
<evidence type="ECO:0000313" key="2">
    <source>
        <dbReference type="EMBL" id="GBO98834.1"/>
    </source>
</evidence>
<name>A0A4C1S9K2_EUMVA</name>
<dbReference type="AlphaFoldDB" id="A0A4C1S9K2"/>
<sequence>MCRRLLGFGFKKYAIHKIAHQMQNLYQHNCVRRDPSWHLAGPARRLLLLRQRTSPSGSSRNTIDHTNANPKPASLRETNERFSETVTSLLRTYTKIVPLEIYGL</sequence>
<accession>A0A4C1S9K2</accession>
<protein>
    <submittedName>
        <fullName evidence="2">Uncharacterized protein</fullName>
    </submittedName>
</protein>
<keyword evidence="3" id="KW-1185">Reference proteome</keyword>
<dbReference type="Proteomes" id="UP000299102">
    <property type="component" value="Unassembled WGS sequence"/>
</dbReference>
<evidence type="ECO:0000256" key="1">
    <source>
        <dbReference type="SAM" id="MobiDB-lite"/>
    </source>
</evidence>
<organism evidence="2 3">
    <name type="scientific">Eumeta variegata</name>
    <name type="common">Bagworm moth</name>
    <name type="synonym">Eumeta japonica</name>
    <dbReference type="NCBI Taxonomy" id="151549"/>
    <lineage>
        <taxon>Eukaryota</taxon>
        <taxon>Metazoa</taxon>
        <taxon>Ecdysozoa</taxon>
        <taxon>Arthropoda</taxon>
        <taxon>Hexapoda</taxon>
        <taxon>Insecta</taxon>
        <taxon>Pterygota</taxon>
        <taxon>Neoptera</taxon>
        <taxon>Endopterygota</taxon>
        <taxon>Lepidoptera</taxon>
        <taxon>Glossata</taxon>
        <taxon>Ditrysia</taxon>
        <taxon>Tineoidea</taxon>
        <taxon>Psychidae</taxon>
        <taxon>Oiketicinae</taxon>
        <taxon>Eumeta</taxon>
    </lineage>
</organism>